<reference evidence="8 9" key="1">
    <citation type="submission" date="2024-09" db="EMBL/GenBank/DDBJ databases">
        <title>Nodulacao em especies de Leguminosae Basais da Amazonia e Caracterizacao dos Rizobios e Bacterias Associadas aos Nodulos.</title>
        <authorList>
            <person name="Jambeiro I.C.A."/>
            <person name="Lopes I.S."/>
            <person name="Aguiar E.R.G.R."/>
            <person name="Santos A.F.J."/>
            <person name="Dos Santos J.M.F."/>
            <person name="Gross E."/>
        </authorList>
    </citation>
    <scope>NUCLEOTIDE SEQUENCE [LARGE SCALE GENOMIC DNA]</scope>
    <source>
        <strain evidence="8 9">BRUESC1165</strain>
    </source>
</reference>
<evidence type="ECO:0000256" key="3">
    <source>
        <dbReference type="ARBA" id="ARBA00022475"/>
    </source>
</evidence>
<dbReference type="InterPro" id="IPR052518">
    <property type="entry name" value="CHR_Transporter"/>
</dbReference>
<dbReference type="PANTHER" id="PTHR43663:SF1">
    <property type="entry name" value="CHROMATE TRANSPORTER"/>
    <property type="match status" value="1"/>
</dbReference>
<evidence type="ECO:0000256" key="5">
    <source>
        <dbReference type="ARBA" id="ARBA00022989"/>
    </source>
</evidence>
<evidence type="ECO:0000256" key="6">
    <source>
        <dbReference type="ARBA" id="ARBA00023136"/>
    </source>
</evidence>
<protein>
    <submittedName>
        <fullName evidence="8">Chromate transporter</fullName>
    </submittedName>
</protein>
<accession>A0ABV6Y1N6</accession>
<organism evidence="8 9">
    <name type="scientific">Microvirga arabica</name>
    <dbReference type="NCBI Taxonomy" id="1128671"/>
    <lineage>
        <taxon>Bacteria</taxon>
        <taxon>Pseudomonadati</taxon>
        <taxon>Pseudomonadota</taxon>
        <taxon>Alphaproteobacteria</taxon>
        <taxon>Hyphomicrobiales</taxon>
        <taxon>Methylobacteriaceae</taxon>
        <taxon>Microvirga</taxon>
    </lineage>
</organism>
<dbReference type="InterPro" id="IPR003370">
    <property type="entry name" value="Chromate_transpt"/>
</dbReference>
<name>A0ABV6Y1N6_9HYPH</name>
<feature type="transmembrane region" description="Helical" evidence="7">
    <location>
        <begin position="72"/>
        <end position="96"/>
    </location>
</feature>
<keyword evidence="5 7" id="KW-1133">Transmembrane helix</keyword>
<feature type="transmembrane region" description="Helical" evidence="7">
    <location>
        <begin position="161"/>
        <end position="178"/>
    </location>
</feature>
<keyword evidence="6 7" id="KW-0472">Membrane</keyword>
<keyword evidence="4 7" id="KW-0812">Transmembrane</keyword>
<feature type="transmembrane region" description="Helical" evidence="7">
    <location>
        <begin position="108"/>
        <end position="128"/>
    </location>
</feature>
<evidence type="ECO:0000256" key="2">
    <source>
        <dbReference type="ARBA" id="ARBA00005262"/>
    </source>
</evidence>
<feature type="transmembrane region" description="Helical" evidence="7">
    <location>
        <begin position="7"/>
        <end position="31"/>
    </location>
</feature>
<proteinExistence type="inferred from homology"/>
<comment type="similarity">
    <text evidence="2">Belongs to the chromate ion transporter (CHR) (TC 2.A.51) family.</text>
</comment>
<evidence type="ECO:0000256" key="4">
    <source>
        <dbReference type="ARBA" id="ARBA00022692"/>
    </source>
</evidence>
<dbReference type="Proteomes" id="UP001593940">
    <property type="component" value="Unassembled WGS sequence"/>
</dbReference>
<keyword evidence="9" id="KW-1185">Reference proteome</keyword>
<evidence type="ECO:0000256" key="1">
    <source>
        <dbReference type="ARBA" id="ARBA00004651"/>
    </source>
</evidence>
<sequence length="180" mass="19038">MRENVLWSLIVVFVPFSLVSIGGGPSIFAGIQHQSVEVYHWVTAREFVDLFAIARAAPGPGSMLVTLLGWKVAGWTGAIVATLALFIPSSLLCYGVTKMWNHYRGRHWHTALESGLAPIGAGLILAGVFAVFRIAGAGILSWAVAGVAAAILAWRPTLNPLILLAGGAAAFAIWHGMVPL</sequence>
<keyword evidence="3" id="KW-1003">Cell membrane</keyword>
<dbReference type="EMBL" id="JBHOMY010000001">
    <property type="protein sequence ID" value="MFC1455190.1"/>
    <property type="molecule type" value="Genomic_DNA"/>
</dbReference>
<evidence type="ECO:0000313" key="8">
    <source>
        <dbReference type="EMBL" id="MFC1455190.1"/>
    </source>
</evidence>
<dbReference type="RefSeq" id="WP_203274665.1">
    <property type="nucleotide sequence ID" value="NZ_JAFBID010000075.1"/>
</dbReference>
<gene>
    <name evidence="8" type="ORF">ACETIH_00225</name>
</gene>
<comment type="subcellular location">
    <subcellularLocation>
        <location evidence="1">Cell membrane</location>
        <topology evidence="1">Multi-pass membrane protein</topology>
    </subcellularLocation>
</comment>
<evidence type="ECO:0000256" key="7">
    <source>
        <dbReference type="SAM" id="Phobius"/>
    </source>
</evidence>
<dbReference type="Pfam" id="PF02417">
    <property type="entry name" value="Chromate_transp"/>
    <property type="match status" value="1"/>
</dbReference>
<feature type="transmembrane region" description="Helical" evidence="7">
    <location>
        <begin position="134"/>
        <end position="154"/>
    </location>
</feature>
<evidence type="ECO:0000313" key="9">
    <source>
        <dbReference type="Proteomes" id="UP001593940"/>
    </source>
</evidence>
<dbReference type="PANTHER" id="PTHR43663">
    <property type="entry name" value="CHROMATE TRANSPORT PROTEIN-RELATED"/>
    <property type="match status" value="1"/>
</dbReference>
<comment type="caution">
    <text evidence="8">The sequence shown here is derived from an EMBL/GenBank/DDBJ whole genome shotgun (WGS) entry which is preliminary data.</text>
</comment>